<gene>
    <name evidence="3" type="ORF">BDV24DRAFT_130072</name>
</gene>
<dbReference type="AlphaFoldDB" id="A0A5N6YBS4"/>
<reference evidence="3" key="1">
    <citation type="submission" date="2019-04" db="EMBL/GenBank/DDBJ databases">
        <title>Friends and foes A comparative genomics study of 23 Aspergillus species from section Flavi.</title>
        <authorList>
            <consortium name="DOE Joint Genome Institute"/>
            <person name="Kjaerbolling I."/>
            <person name="Vesth T."/>
            <person name="Frisvad J.C."/>
            <person name="Nybo J.L."/>
            <person name="Theobald S."/>
            <person name="Kildgaard S."/>
            <person name="Isbrandt T."/>
            <person name="Kuo A."/>
            <person name="Sato A."/>
            <person name="Lyhne E.K."/>
            <person name="Kogle M.E."/>
            <person name="Wiebenga A."/>
            <person name="Kun R.S."/>
            <person name="Lubbers R.J."/>
            <person name="Makela M.R."/>
            <person name="Barry K."/>
            <person name="Chovatia M."/>
            <person name="Clum A."/>
            <person name="Daum C."/>
            <person name="Haridas S."/>
            <person name="He G."/>
            <person name="LaButti K."/>
            <person name="Lipzen A."/>
            <person name="Mondo S."/>
            <person name="Riley R."/>
            <person name="Salamov A."/>
            <person name="Simmons B.A."/>
            <person name="Magnuson J.K."/>
            <person name="Henrissat B."/>
            <person name="Mortensen U.H."/>
            <person name="Larsen T.O."/>
            <person name="Devries R.P."/>
            <person name="Grigoriev I.V."/>
            <person name="Machida M."/>
            <person name="Baker S.E."/>
            <person name="Andersen M.R."/>
        </authorList>
    </citation>
    <scope>NUCLEOTIDE SEQUENCE</scope>
    <source>
        <strain evidence="3">CBS 117612</strain>
    </source>
</reference>
<evidence type="ECO:0000313" key="3">
    <source>
        <dbReference type="EMBL" id="KAE8342941.1"/>
    </source>
</evidence>
<proteinExistence type="predicted"/>
<organism evidence="3">
    <name type="scientific">Aspergillus arachidicola</name>
    <dbReference type="NCBI Taxonomy" id="656916"/>
    <lineage>
        <taxon>Eukaryota</taxon>
        <taxon>Fungi</taxon>
        <taxon>Dikarya</taxon>
        <taxon>Ascomycota</taxon>
        <taxon>Pezizomycotina</taxon>
        <taxon>Eurotiomycetes</taxon>
        <taxon>Eurotiomycetidae</taxon>
        <taxon>Eurotiales</taxon>
        <taxon>Aspergillaceae</taxon>
        <taxon>Aspergillus</taxon>
        <taxon>Aspergillus subgen. Circumdati</taxon>
    </lineage>
</organism>
<dbReference type="Proteomes" id="UP000325558">
    <property type="component" value="Unassembled WGS sequence"/>
</dbReference>
<keyword evidence="1" id="KW-1133">Transmembrane helix</keyword>
<protein>
    <recommendedName>
        <fullName evidence="4">Secreted protein</fullName>
    </recommendedName>
</protein>
<name>A0A5N6YBS4_9EURO</name>
<accession>A0A5N6YBS4</accession>
<keyword evidence="2" id="KW-0732">Signal</keyword>
<sequence>MILFLFLLFSLFLFFVYSFGRIPRQGHWIDVILVPHPANGMFVSVSTEYTFISPVLCIFSRRTTQKAQIRIIKKHLEELTTHTHSLFFPLFDFFLSLSSSYCHYHCWTEIP</sequence>
<feature type="transmembrane region" description="Helical" evidence="1">
    <location>
        <begin position="42"/>
        <end position="60"/>
    </location>
</feature>
<feature type="chain" id="PRO_5024877306" description="Secreted protein" evidence="2">
    <location>
        <begin position="19"/>
        <end position="111"/>
    </location>
</feature>
<dbReference type="EMBL" id="ML737132">
    <property type="protein sequence ID" value="KAE8342941.1"/>
    <property type="molecule type" value="Genomic_DNA"/>
</dbReference>
<evidence type="ECO:0000256" key="1">
    <source>
        <dbReference type="SAM" id="Phobius"/>
    </source>
</evidence>
<keyword evidence="1" id="KW-0472">Membrane</keyword>
<evidence type="ECO:0000256" key="2">
    <source>
        <dbReference type="SAM" id="SignalP"/>
    </source>
</evidence>
<feature type="signal peptide" evidence="2">
    <location>
        <begin position="1"/>
        <end position="18"/>
    </location>
</feature>
<keyword evidence="1" id="KW-0812">Transmembrane</keyword>
<evidence type="ECO:0008006" key="4">
    <source>
        <dbReference type="Google" id="ProtNLM"/>
    </source>
</evidence>